<proteinExistence type="predicted"/>
<dbReference type="Proteomes" id="UP000728185">
    <property type="component" value="Unassembled WGS sequence"/>
</dbReference>
<dbReference type="EMBL" id="LUCM01008322">
    <property type="protein sequence ID" value="KAA0188598.1"/>
    <property type="molecule type" value="Genomic_DNA"/>
</dbReference>
<evidence type="ECO:0000313" key="3">
    <source>
        <dbReference type="Proteomes" id="UP000728185"/>
    </source>
</evidence>
<keyword evidence="3" id="KW-1185">Reference proteome</keyword>
<dbReference type="InterPro" id="IPR050927">
    <property type="entry name" value="TRPM"/>
</dbReference>
<keyword evidence="1" id="KW-1133">Transmembrane helix</keyword>
<dbReference type="GO" id="GO:0099604">
    <property type="term" value="F:ligand-gated calcium channel activity"/>
    <property type="evidence" value="ECO:0007669"/>
    <property type="project" value="TreeGrafter"/>
</dbReference>
<organism evidence="2 3">
    <name type="scientific">Fasciolopsis buskii</name>
    <dbReference type="NCBI Taxonomy" id="27845"/>
    <lineage>
        <taxon>Eukaryota</taxon>
        <taxon>Metazoa</taxon>
        <taxon>Spiralia</taxon>
        <taxon>Lophotrochozoa</taxon>
        <taxon>Platyhelminthes</taxon>
        <taxon>Trematoda</taxon>
        <taxon>Digenea</taxon>
        <taxon>Plagiorchiida</taxon>
        <taxon>Echinostomata</taxon>
        <taxon>Echinostomatoidea</taxon>
        <taxon>Fasciolidae</taxon>
        <taxon>Fasciolopsis</taxon>
    </lineage>
</organism>
<name>A0A8E0VJ31_9TREM</name>
<accession>A0A8E0VJ31</accession>
<dbReference type="PANTHER" id="PTHR13800:SF12">
    <property type="entry name" value="TRANSIENT RECEPTOR POTENTIAL CATION CHANNEL SUBFAMILY M MEMBER-LIKE 2"/>
    <property type="match status" value="1"/>
</dbReference>
<evidence type="ECO:0000256" key="1">
    <source>
        <dbReference type="SAM" id="Phobius"/>
    </source>
</evidence>
<dbReference type="Pfam" id="PF25969">
    <property type="entry name" value="NUDT9_N"/>
    <property type="match status" value="1"/>
</dbReference>
<feature type="transmembrane region" description="Helical" evidence="1">
    <location>
        <begin position="283"/>
        <end position="304"/>
    </location>
</feature>
<dbReference type="PANTHER" id="PTHR13800">
    <property type="entry name" value="TRANSIENT RECEPTOR POTENTIAL CATION CHANNEL, SUBFAMILY M, MEMBER 6"/>
    <property type="match status" value="1"/>
</dbReference>
<feature type="non-terminal residue" evidence="2">
    <location>
        <position position="931"/>
    </location>
</feature>
<feature type="transmembrane region" description="Helical" evidence="1">
    <location>
        <begin position="153"/>
        <end position="174"/>
    </location>
</feature>
<feature type="transmembrane region" description="Helical" evidence="1">
    <location>
        <begin position="15"/>
        <end position="33"/>
    </location>
</feature>
<keyword evidence="1" id="KW-0812">Transmembrane</keyword>
<keyword evidence="2" id="KW-0675">Receptor</keyword>
<dbReference type="Gene3D" id="3.90.79.10">
    <property type="entry name" value="Nucleoside Triphosphate Pyrophosphohydrolase"/>
    <property type="match status" value="1"/>
</dbReference>
<dbReference type="AlphaFoldDB" id="A0A8E0VJ31"/>
<protein>
    <submittedName>
        <fullName evidence="2">Putative transient receptor potential cation channel subfamily m member</fullName>
    </submittedName>
</protein>
<sequence>ALGPGSSLRDYISDGWNQLDCLAIGFFIIGFTIKLQAYRKISAQVEDAYNHLIRNRTQTVPFPSTTEAFPLAADHSWWLTAGFLQQSTELFGNNETTDFLSGMETVWNSSESILSRLTDFLTGNIVNETIGLTWNVDDPYFLLTNQLVLLSRIFYALSLFAFYVRLMYIFSFSMVLGPKLIMINRMIVHDLLPFLLILLVFQIGYGIAIQSISFANGYYAEYEQNKMTINSTVKSKTGLQSIYDAIFVSYFQMLGLFRLNELEGDSPKCREENMCPQTSARRLSIVMLSAFVLLTQVLMFNLLVATFTSTYNEIEGSSQYFWCYQRYEMIQEFVDRPSVAPPFLLISYTIELTGFIFSKLCNVILGREYDIDSDDDPFCRSLRENPALDRKLTKWEHMIGSRQTRGDAEGASGRKWTGGARGDSHAIILRSGPGTGGGAGTVGAAKGAPGVGPGRAAGSDPSSILQGIGPIFGPETEFIEDRFHELGNQLSRFSGMEERLSKMVKGANRLVQVVKQISQQQRQIMNSLTPKDGRRLVGRGTRGLHKSLLHAAVMNAVMGLGSHCTEIEEKIEEKIRIEEQCVKAVLTRTNAEENEADVVLGPKPGPPSHSVHGAPKTGRILERLVVSHRVWRIVPFNFETYPGIRMNVPQGKSNWKTTYNEYRTFKITEDRLAIPYPGMDDENVNPAQLTFNEYDQTSGVSRMTLRGRVRVFHSTDLKPDMCEAARALIGYPLNPTGRSGLHGRGLLPHWGPNHAVHLVMTRPHPDGLVRSGLPVIQVAVLYRNQNFCLPWYLLDHRADCEFHECTPNVIRAFITRRLYHVIPEKSDAKAALTALKSADMSLIYTGFLQDHLNADHAWLETVLMNIHENPDYTFPDQLLQVFLEDDTSEQVVWIDLRRQLGMRASHDELLYRLAIDRKVFYDENMDAEEYQ</sequence>
<dbReference type="GO" id="GO:0005886">
    <property type="term" value="C:plasma membrane"/>
    <property type="evidence" value="ECO:0007669"/>
    <property type="project" value="TreeGrafter"/>
</dbReference>
<evidence type="ECO:0000313" key="2">
    <source>
        <dbReference type="EMBL" id="KAA0188598.1"/>
    </source>
</evidence>
<feature type="transmembrane region" description="Helical" evidence="1">
    <location>
        <begin position="194"/>
        <end position="219"/>
    </location>
</feature>
<comment type="caution">
    <text evidence="2">The sequence shown here is derived from an EMBL/GenBank/DDBJ whole genome shotgun (WGS) entry which is preliminary data.</text>
</comment>
<gene>
    <name evidence="2" type="ORF">FBUS_00407</name>
</gene>
<keyword evidence="1" id="KW-0472">Membrane</keyword>
<reference evidence="2" key="1">
    <citation type="submission" date="2019-05" db="EMBL/GenBank/DDBJ databases">
        <title>Annotation for the trematode Fasciolopsis buski.</title>
        <authorList>
            <person name="Choi Y.-J."/>
        </authorList>
    </citation>
    <scope>NUCLEOTIDE SEQUENCE</scope>
    <source>
        <strain evidence="2">HT</strain>
        <tissue evidence="2">Whole worm</tissue>
    </source>
</reference>
<dbReference type="OrthoDB" id="6261290at2759"/>